<accession>A0ABQ2K844</accession>
<proteinExistence type="predicted"/>
<keyword evidence="3" id="KW-1185">Reference proteome</keyword>
<evidence type="ECO:0000256" key="1">
    <source>
        <dbReference type="SAM" id="SignalP"/>
    </source>
</evidence>
<organism evidence="2 3">
    <name type="scientific">Nocardia rhizosphaerihabitans</name>
    <dbReference type="NCBI Taxonomy" id="1691570"/>
    <lineage>
        <taxon>Bacteria</taxon>
        <taxon>Bacillati</taxon>
        <taxon>Actinomycetota</taxon>
        <taxon>Actinomycetes</taxon>
        <taxon>Mycobacteriales</taxon>
        <taxon>Nocardiaceae</taxon>
        <taxon>Nocardia</taxon>
    </lineage>
</organism>
<evidence type="ECO:0000313" key="3">
    <source>
        <dbReference type="Proteomes" id="UP000658127"/>
    </source>
</evidence>
<comment type="caution">
    <text evidence="2">The sequence shown here is derived from an EMBL/GenBank/DDBJ whole genome shotgun (WGS) entry which is preliminary data.</text>
</comment>
<evidence type="ECO:0008006" key="4">
    <source>
        <dbReference type="Google" id="ProtNLM"/>
    </source>
</evidence>
<reference evidence="3" key="1">
    <citation type="journal article" date="2019" name="Int. J. Syst. Evol. Microbiol.">
        <title>The Global Catalogue of Microorganisms (GCM) 10K type strain sequencing project: providing services to taxonomists for standard genome sequencing and annotation.</title>
        <authorList>
            <consortium name="The Broad Institute Genomics Platform"/>
            <consortium name="The Broad Institute Genome Sequencing Center for Infectious Disease"/>
            <person name="Wu L."/>
            <person name="Ma J."/>
        </authorList>
    </citation>
    <scope>NUCLEOTIDE SEQUENCE [LARGE SCALE GENOMIC DNA]</scope>
    <source>
        <strain evidence="3">CGMCC 4.7329</strain>
    </source>
</reference>
<feature type="signal peptide" evidence="1">
    <location>
        <begin position="1"/>
        <end position="19"/>
    </location>
</feature>
<protein>
    <recommendedName>
        <fullName evidence="4">Lipoprotein</fullName>
    </recommendedName>
</protein>
<name>A0ABQ2K844_9NOCA</name>
<sequence length="346" mass="36806">MVVAAAIALLGAGCGTALPQGPQIVTESPMSNQMFAVRTTIGMGVADASGMRGDRVGDYREIGFSQDNSLAYAIDGDGMVTAMETAELLVSSGRIDCRCTRVFPLHDAVVAWWRDGAVMQADLRIPDPVVLRSISLPEPRDPLGEGATLTGTELIALDRHRAVLTRIESVPGASWGINHLYVVDLNSVAVQQFGRIPEVNTVFRQAVIAADGRSVAVAGYSRDNVACGTASVHRLDLVAGTVDSAGPPFPSCSSIADIRSDGTDIVLTRLVWDRAEPQTLTSSTVWRYRDGWTQVGADPVVRVITAPIALELRHTGQATPFGTIGGDLYIDGKPVLHNVIDVQTPH</sequence>
<feature type="chain" id="PRO_5047359817" description="Lipoprotein" evidence="1">
    <location>
        <begin position="20"/>
        <end position="346"/>
    </location>
</feature>
<dbReference type="EMBL" id="BMNE01000002">
    <property type="protein sequence ID" value="GGN75114.1"/>
    <property type="molecule type" value="Genomic_DNA"/>
</dbReference>
<gene>
    <name evidence="2" type="ORF">GCM10011610_19160</name>
</gene>
<keyword evidence="1" id="KW-0732">Signal</keyword>
<dbReference type="SUPFAM" id="SSF50969">
    <property type="entry name" value="YVTN repeat-like/Quinoprotein amine dehydrogenase"/>
    <property type="match status" value="1"/>
</dbReference>
<dbReference type="InterPro" id="IPR011044">
    <property type="entry name" value="Quino_amine_DH_bsu"/>
</dbReference>
<dbReference type="Proteomes" id="UP000658127">
    <property type="component" value="Unassembled WGS sequence"/>
</dbReference>
<evidence type="ECO:0000313" key="2">
    <source>
        <dbReference type="EMBL" id="GGN75114.1"/>
    </source>
</evidence>